<evidence type="ECO:0000256" key="4">
    <source>
        <dbReference type="SAM" id="Phobius"/>
    </source>
</evidence>
<feature type="compositionally biased region" description="Pro residues" evidence="3">
    <location>
        <begin position="438"/>
        <end position="457"/>
    </location>
</feature>
<dbReference type="Gene3D" id="3.30.70.330">
    <property type="match status" value="1"/>
</dbReference>
<evidence type="ECO:0000259" key="5">
    <source>
        <dbReference type="PROSITE" id="PS50102"/>
    </source>
</evidence>
<dbReference type="OrthoDB" id="2564765at2759"/>
<feature type="region of interest" description="Disordered" evidence="3">
    <location>
        <begin position="847"/>
        <end position="892"/>
    </location>
</feature>
<evidence type="ECO:0000256" key="1">
    <source>
        <dbReference type="ARBA" id="ARBA00022884"/>
    </source>
</evidence>
<name>A0A1E3K5P6_9TREE</name>
<reference evidence="6 7" key="1">
    <citation type="submission" date="2016-06" db="EMBL/GenBank/DDBJ databases">
        <title>Evolution of pathogenesis and genome organization in the Tremellales.</title>
        <authorList>
            <person name="Cuomo C."/>
            <person name="Litvintseva A."/>
            <person name="Heitman J."/>
            <person name="Chen Y."/>
            <person name="Sun S."/>
            <person name="Springer D."/>
            <person name="Dromer F."/>
            <person name="Young S."/>
            <person name="Zeng Q."/>
            <person name="Chapman S."/>
            <person name="Gujja S."/>
            <person name="Saif S."/>
            <person name="Birren B."/>
        </authorList>
    </citation>
    <scope>NUCLEOTIDE SEQUENCE [LARGE SCALE GENOMIC DNA]</scope>
    <source>
        <strain evidence="6 7">CBS 6273</strain>
    </source>
</reference>
<feature type="compositionally biased region" description="Basic and acidic residues" evidence="3">
    <location>
        <begin position="264"/>
        <end position="308"/>
    </location>
</feature>
<organism evidence="6 7">
    <name type="scientific">Cryptococcus amylolentus CBS 6273</name>
    <dbReference type="NCBI Taxonomy" id="1296118"/>
    <lineage>
        <taxon>Eukaryota</taxon>
        <taxon>Fungi</taxon>
        <taxon>Dikarya</taxon>
        <taxon>Basidiomycota</taxon>
        <taxon>Agaricomycotina</taxon>
        <taxon>Tremellomycetes</taxon>
        <taxon>Tremellales</taxon>
        <taxon>Cryptococcaceae</taxon>
        <taxon>Cryptococcus</taxon>
    </lineage>
</organism>
<sequence>MYQASGLGSGPYPSGREPPQTAGRFEQSAYGGKDRQYDRGGYDYERDRDLRSSPGFYPRQRSPEIRRRHQDRDPRSIEERINQERPCRTLFVRSIHFDSDPEDLREQFEAYGPIQNFFEMVKKRGMIFVTFFDSRAAERARDGMHGMKVNRRPIDVHYSLPRPEEIATACSADKNQGSILIVAHPPRPLNLSDVRRMAERYGDIKDVERGHRPSEVVVEYFDSRGAILLQQQMNRQVFMGIELELRHIWDKVGNNVPPPPVSERVPRTSHAHDHQAREPLRRDSYPSARSREYSRERSPGIRDSDRRASFPSGYHTFSGPGGRSLPAPVAEDALEKARKMQALIQNLSNVPSVASTAVNSTSRYQPAMAAPTHPPYRAMGAAAGYSTSPSSYTAAATQSFPPYPSPSSASTTTNLSYQNQMFKAPPAASPYGQSPSTYPSPPTSFAPPSSNAPPPSSYVPSSNSHVAPPVLNNTSPDGPTGVQDVSSLLAIVPGSRRDARAGVITNVGITAVQAHRLLTGSSDYASIIVTDMKDNIATFAIAGILCTAAAGHHTWRVWEMAGISRRHWFCSPLILIVLAFVGMTGAAIPHGISISNLSISNLDSFQTWLRIQGDLYRGWVALLAGGNICIWAALAALIVEQRKGFGQYHGLGRVMLRMVSESLQLTSCFRLPSVIVGCALLVQLCASTPSLGCISRTTLQTLPALALISVLGPLNYRRCLQAIVETATEGADKLSVSRMTGSSMFKSFSHKGQSCDEEEDGSVRVTVDTYVASHQTTSPSLAYNSNTRNGGLSVTSPTPTLISDVLNGAIPGSTWELSSLRQGEIRSFRTTVAPSFISAIPSGKSVARTKSVASKSAKSERAKHRKKTKTAGPVLDPTGWPDMSEETVGNSR</sequence>
<feature type="region of interest" description="Disordered" evidence="3">
    <location>
        <begin position="1"/>
        <end position="82"/>
    </location>
</feature>
<dbReference type="AlphaFoldDB" id="A0A1E3K5P6"/>
<dbReference type="CDD" id="cd12276">
    <property type="entry name" value="RRM2_MEI2_EAR1_like"/>
    <property type="match status" value="1"/>
</dbReference>
<comment type="caution">
    <text evidence="6">The sequence shown here is derived from an EMBL/GenBank/DDBJ whole genome shotgun (WGS) entry which is preliminary data.</text>
</comment>
<dbReference type="SUPFAM" id="SSF54928">
    <property type="entry name" value="RNA-binding domain, RBD"/>
    <property type="match status" value="1"/>
</dbReference>
<feature type="compositionally biased region" description="Low complexity" evidence="3">
    <location>
        <begin position="383"/>
        <end position="416"/>
    </location>
</feature>
<evidence type="ECO:0000256" key="3">
    <source>
        <dbReference type="SAM" id="MobiDB-lite"/>
    </source>
</evidence>
<feature type="compositionally biased region" description="Basic and acidic residues" evidence="3">
    <location>
        <begin position="61"/>
        <end position="82"/>
    </location>
</feature>
<evidence type="ECO:0000313" key="6">
    <source>
        <dbReference type="EMBL" id="ODO07857.1"/>
    </source>
</evidence>
<feature type="transmembrane region" description="Helical" evidence="4">
    <location>
        <begin position="536"/>
        <end position="555"/>
    </location>
</feature>
<feature type="region of interest" description="Disordered" evidence="3">
    <location>
        <begin position="383"/>
        <end position="479"/>
    </location>
</feature>
<evidence type="ECO:0000313" key="7">
    <source>
        <dbReference type="Proteomes" id="UP000095149"/>
    </source>
</evidence>
<dbReference type="InterPro" id="IPR012677">
    <property type="entry name" value="Nucleotide-bd_a/b_plait_sf"/>
</dbReference>
<feature type="region of interest" description="Disordered" evidence="3">
    <location>
        <begin position="256"/>
        <end position="327"/>
    </location>
</feature>
<dbReference type="Pfam" id="PF00076">
    <property type="entry name" value="RRM_1"/>
    <property type="match status" value="1"/>
</dbReference>
<evidence type="ECO:0000256" key="2">
    <source>
        <dbReference type="PROSITE-ProRule" id="PRU00176"/>
    </source>
</evidence>
<keyword evidence="1 2" id="KW-0694">RNA-binding</keyword>
<keyword evidence="4" id="KW-0812">Transmembrane</keyword>
<keyword evidence="4" id="KW-1133">Transmembrane helix</keyword>
<gene>
    <name evidence="6" type="ORF">I350_03437</name>
</gene>
<feature type="compositionally biased region" description="Basic and acidic residues" evidence="3">
    <location>
        <begin position="32"/>
        <end position="51"/>
    </location>
</feature>
<accession>A0A1E3K5P6</accession>
<dbReference type="InterPro" id="IPR000504">
    <property type="entry name" value="RRM_dom"/>
</dbReference>
<proteinExistence type="predicted"/>
<keyword evidence="4" id="KW-0472">Membrane</keyword>
<feature type="transmembrane region" description="Helical" evidence="4">
    <location>
        <begin position="618"/>
        <end position="639"/>
    </location>
</feature>
<dbReference type="GO" id="GO:0003723">
    <property type="term" value="F:RNA binding"/>
    <property type="evidence" value="ECO:0007669"/>
    <property type="project" value="UniProtKB-UniRule"/>
</dbReference>
<dbReference type="PROSITE" id="PS50102">
    <property type="entry name" value="RRM"/>
    <property type="match status" value="1"/>
</dbReference>
<dbReference type="PANTHER" id="PTHR23189">
    <property type="entry name" value="RNA RECOGNITION MOTIF-CONTAINING"/>
    <property type="match status" value="1"/>
</dbReference>
<feature type="transmembrane region" description="Helical" evidence="4">
    <location>
        <begin position="567"/>
        <end position="588"/>
    </location>
</feature>
<dbReference type="Proteomes" id="UP000095149">
    <property type="component" value="Unassembled WGS sequence"/>
</dbReference>
<dbReference type="SMART" id="SM00360">
    <property type="entry name" value="RRM"/>
    <property type="match status" value="2"/>
</dbReference>
<feature type="domain" description="RRM" evidence="5">
    <location>
        <begin position="88"/>
        <end position="161"/>
    </location>
</feature>
<dbReference type="EMBL" id="MEKH01000005">
    <property type="protein sequence ID" value="ODO07857.1"/>
    <property type="molecule type" value="Genomic_DNA"/>
</dbReference>
<protein>
    <recommendedName>
        <fullName evidence="5">RRM domain-containing protein</fullName>
    </recommendedName>
</protein>
<dbReference type="InterPro" id="IPR035979">
    <property type="entry name" value="RBD_domain_sf"/>
</dbReference>